<sequence>MTTHDATVSWCMTSGDFAKGSYNRAHQWAFDGGATCLASASPHVVPPPMSDPSAIDPEEAFVAAIASCHMLWFLDITRRAGYVAASYRDHAKGQMTANGAGKLWLSRVDLRPCITWTGEAPAQQTLKALHHEAHENCYIANSVRTVIEVHL</sequence>
<dbReference type="PANTHER" id="PTHR42830:SF2">
    <property type="entry name" value="OSMC_OHR FAMILY PROTEIN"/>
    <property type="match status" value="1"/>
</dbReference>
<accession>A0A9Q3ZLQ3</accession>
<dbReference type="InterPro" id="IPR015946">
    <property type="entry name" value="KH_dom-like_a/b"/>
</dbReference>
<dbReference type="InterPro" id="IPR052707">
    <property type="entry name" value="OsmC_Ohr_Peroxiredoxin"/>
</dbReference>
<protein>
    <submittedName>
        <fullName evidence="1">OsmC family protein</fullName>
    </submittedName>
</protein>
<dbReference type="InterPro" id="IPR036102">
    <property type="entry name" value="OsmC/Ohrsf"/>
</dbReference>
<dbReference type="PANTHER" id="PTHR42830">
    <property type="entry name" value="OSMOTICALLY INDUCIBLE FAMILY PROTEIN"/>
    <property type="match status" value="1"/>
</dbReference>
<reference evidence="1" key="1">
    <citation type="journal article" date="2021" name="Environ. Microbiol.">
        <title>Cryptic niche differentiation of novel sediment ecotypes of Rugeria pomeroyi correlates with nitrate respiration.</title>
        <authorList>
            <person name="Lin X."/>
            <person name="McNichol J."/>
            <person name="Chu X."/>
            <person name="Qian Y."/>
            <person name="Luo H."/>
        </authorList>
    </citation>
    <scope>NUCLEOTIDE SEQUENCE</scope>
    <source>
        <strain evidence="1">SZCCDBB064</strain>
    </source>
</reference>
<dbReference type="AlphaFoldDB" id="A0A9Q3ZLQ3"/>
<gene>
    <name evidence="1" type="ORF">KBY27_01850</name>
</gene>
<organism evidence="1 2">
    <name type="scientific">Ruegeria pomeroyi</name>
    <dbReference type="NCBI Taxonomy" id="89184"/>
    <lineage>
        <taxon>Bacteria</taxon>
        <taxon>Pseudomonadati</taxon>
        <taxon>Pseudomonadota</taxon>
        <taxon>Alphaproteobacteria</taxon>
        <taxon>Rhodobacterales</taxon>
        <taxon>Roseobacteraceae</taxon>
        <taxon>Ruegeria</taxon>
    </lineage>
</organism>
<dbReference type="Pfam" id="PF02566">
    <property type="entry name" value="OsmC"/>
    <property type="match status" value="1"/>
</dbReference>
<dbReference type="RefSeq" id="WP_234218191.1">
    <property type="nucleotide sequence ID" value="NZ_JAGQAF010000001.1"/>
</dbReference>
<comment type="caution">
    <text evidence="1">The sequence shown here is derived from an EMBL/GenBank/DDBJ whole genome shotgun (WGS) entry which is preliminary data.</text>
</comment>
<dbReference type="EMBL" id="JAGQAF010000001">
    <property type="protein sequence ID" value="MCE8536191.1"/>
    <property type="molecule type" value="Genomic_DNA"/>
</dbReference>
<proteinExistence type="predicted"/>
<evidence type="ECO:0000313" key="2">
    <source>
        <dbReference type="Proteomes" id="UP000813672"/>
    </source>
</evidence>
<dbReference type="InterPro" id="IPR003718">
    <property type="entry name" value="OsmC/Ohr_fam"/>
</dbReference>
<name>A0A9Q3ZLQ3_9RHOB</name>
<dbReference type="Proteomes" id="UP000813672">
    <property type="component" value="Unassembled WGS sequence"/>
</dbReference>
<evidence type="ECO:0000313" key="1">
    <source>
        <dbReference type="EMBL" id="MCE8536191.1"/>
    </source>
</evidence>
<dbReference type="SUPFAM" id="SSF82784">
    <property type="entry name" value="OsmC-like"/>
    <property type="match status" value="1"/>
</dbReference>
<dbReference type="Gene3D" id="3.30.300.20">
    <property type="match status" value="1"/>
</dbReference>